<proteinExistence type="predicted"/>
<dbReference type="EMBL" id="BPQH01000034">
    <property type="protein sequence ID" value="GJD53667.1"/>
    <property type="molecule type" value="Genomic_DNA"/>
</dbReference>
<dbReference type="Proteomes" id="UP001055167">
    <property type="component" value="Unassembled WGS sequence"/>
</dbReference>
<evidence type="ECO:0000256" key="2">
    <source>
        <dbReference type="ARBA" id="ARBA00023239"/>
    </source>
</evidence>
<comment type="caution">
    <text evidence="3">The sequence shown here is derived from an EMBL/GenBank/DDBJ whole genome shotgun (WGS) entry which is preliminary data.</text>
</comment>
<keyword evidence="4" id="KW-1185">Reference proteome</keyword>
<dbReference type="SUPFAM" id="SSF52518">
    <property type="entry name" value="Thiamin diphosphate-binding fold (THDP-binding)"/>
    <property type="match status" value="1"/>
</dbReference>
<dbReference type="PANTHER" id="PTHR42818:SF1">
    <property type="entry name" value="SULFOPYRUVATE DECARBOXYLASE"/>
    <property type="match status" value="1"/>
</dbReference>
<evidence type="ECO:0000313" key="3">
    <source>
        <dbReference type="EMBL" id="GJD53667.1"/>
    </source>
</evidence>
<dbReference type="PANTHER" id="PTHR42818">
    <property type="entry name" value="SULFOPYRUVATE DECARBOXYLASE SUBUNIT ALPHA"/>
    <property type="match status" value="1"/>
</dbReference>
<name>A0ABQ4R7H1_9HYPH</name>
<reference evidence="3" key="1">
    <citation type="journal article" date="2021" name="Front. Microbiol.">
        <title>Comprehensive Comparative Genomics and Phenotyping of Methylobacterium Species.</title>
        <authorList>
            <person name="Alessa O."/>
            <person name="Ogura Y."/>
            <person name="Fujitani Y."/>
            <person name="Takami H."/>
            <person name="Hayashi T."/>
            <person name="Sahin N."/>
            <person name="Tani A."/>
        </authorList>
    </citation>
    <scope>NUCLEOTIDE SEQUENCE</scope>
    <source>
        <strain evidence="3">KCTC 52305</strain>
    </source>
</reference>
<accession>A0ABQ4R7H1</accession>
<dbReference type="CDD" id="cd07035">
    <property type="entry name" value="TPP_PYR_POX_like"/>
    <property type="match status" value="1"/>
</dbReference>
<organism evidence="3 4">
    <name type="scientific">Methylobacterium crusticola</name>
    <dbReference type="NCBI Taxonomy" id="1697972"/>
    <lineage>
        <taxon>Bacteria</taxon>
        <taxon>Pseudomonadati</taxon>
        <taxon>Pseudomonadota</taxon>
        <taxon>Alphaproteobacteria</taxon>
        <taxon>Hyphomicrobiales</taxon>
        <taxon>Methylobacteriaceae</taxon>
        <taxon>Methylobacterium</taxon>
    </lineage>
</organism>
<keyword evidence="1" id="KW-0210">Decarboxylase</keyword>
<evidence type="ECO:0000313" key="4">
    <source>
        <dbReference type="Proteomes" id="UP001055167"/>
    </source>
</evidence>
<dbReference type="InterPro" id="IPR051818">
    <property type="entry name" value="TPP_dependent_decarboxylase"/>
</dbReference>
<dbReference type="Gene3D" id="3.40.50.970">
    <property type="match status" value="1"/>
</dbReference>
<evidence type="ECO:0008006" key="5">
    <source>
        <dbReference type="Google" id="ProtNLM"/>
    </source>
</evidence>
<evidence type="ECO:0000256" key="1">
    <source>
        <dbReference type="ARBA" id="ARBA00022793"/>
    </source>
</evidence>
<dbReference type="InterPro" id="IPR029061">
    <property type="entry name" value="THDP-binding"/>
</dbReference>
<reference evidence="3" key="2">
    <citation type="submission" date="2021-08" db="EMBL/GenBank/DDBJ databases">
        <authorList>
            <person name="Tani A."/>
            <person name="Ola A."/>
            <person name="Ogura Y."/>
            <person name="Katsura K."/>
            <person name="Hayashi T."/>
        </authorList>
    </citation>
    <scope>NUCLEOTIDE SEQUENCE</scope>
    <source>
        <strain evidence="3">KCTC 52305</strain>
    </source>
</reference>
<keyword evidence="2" id="KW-0456">Lyase</keyword>
<gene>
    <name evidence="3" type="ORF">OPKNFCMD_6444</name>
</gene>
<sequence length="184" mass="19712">MSEQVSDAEAAGGARWPLVLYAALTGAGVTQASYVPDAGHARLIELLHQNPEVQTTVLTTEEEGIALSAGAWLGGAKAVLLMQSSGVGNCVNMLSLMSACRMPLLALVTMRGEWAEFNPWQIPMGKATPGVLELMGVTTMRLERPEDAEEVITSAMTLAFDGDQQVAVLISQRMLGRKRWVEAK</sequence>
<dbReference type="RefSeq" id="WP_128560773.1">
    <property type="nucleotide sequence ID" value="NZ_BPQH01000034.1"/>
</dbReference>
<protein>
    <recommendedName>
        <fullName evidence="5">Phosphonopyruvate decarboxylase</fullName>
    </recommendedName>
</protein>